<dbReference type="Proteomes" id="UP000008141">
    <property type="component" value="Unassembled WGS sequence"/>
</dbReference>
<dbReference type="InterPro" id="IPR004843">
    <property type="entry name" value="Calcineurin-like_PHP"/>
</dbReference>
<dbReference type="EMBL" id="GL433840">
    <property type="protein sequence ID" value="EFN57201.1"/>
    <property type="molecule type" value="Genomic_DNA"/>
</dbReference>
<dbReference type="PANTHER" id="PTHR45778">
    <property type="entry name" value="PURPLE ACID PHOSPHATASE-RELATED"/>
    <property type="match status" value="1"/>
</dbReference>
<reference evidence="2 3" key="1">
    <citation type="journal article" date="2010" name="Plant Cell">
        <title>The Chlorella variabilis NC64A genome reveals adaptation to photosymbiosis, coevolution with viruses, and cryptic sex.</title>
        <authorList>
            <person name="Blanc G."/>
            <person name="Duncan G."/>
            <person name="Agarkova I."/>
            <person name="Borodovsky M."/>
            <person name="Gurnon J."/>
            <person name="Kuo A."/>
            <person name="Lindquist E."/>
            <person name="Lucas S."/>
            <person name="Pangilinan J."/>
            <person name="Polle J."/>
            <person name="Salamov A."/>
            <person name="Terry A."/>
            <person name="Yamada T."/>
            <person name="Dunigan D.D."/>
            <person name="Grigoriev I.V."/>
            <person name="Claverie J.M."/>
            <person name="Van Etten J.L."/>
        </authorList>
    </citation>
    <scope>NUCLEOTIDE SEQUENCE [LARGE SCALE GENOMIC DNA]</scope>
    <source>
        <strain evidence="2 3">NC64A</strain>
    </source>
</reference>
<dbReference type="RefSeq" id="XP_005849303.1">
    <property type="nucleotide sequence ID" value="XM_005849241.1"/>
</dbReference>
<evidence type="ECO:0000259" key="1">
    <source>
        <dbReference type="Pfam" id="PF00149"/>
    </source>
</evidence>
<dbReference type="InterPro" id="IPR029052">
    <property type="entry name" value="Metallo-depent_PP-like"/>
</dbReference>
<dbReference type="STRING" id="554065.E1ZA45"/>
<dbReference type="KEGG" id="cvr:CHLNCDRAFT_21438"/>
<dbReference type="GO" id="GO:0016787">
    <property type="term" value="F:hydrolase activity"/>
    <property type="evidence" value="ECO:0007669"/>
    <property type="project" value="InterPro"/>
</dbReference>
<dbReference type="AlphaFoldDB" id="E1ZA45"/>
<dbReference type="PANTHER" id="PTHR45778:SF3">
    <property type="entry name" value="PURPLE ACID PHOSPHATASE"/>
    <property type="match status" value="1"/>
</dbReference>
<gene>
    <name evidence="2" type="ORF">CHLNCDRAFT_21438</name>
</gene>
<feature type="domain" description="Calcineurin-like phosphoesterase" evidence="1">
    <location>
        <begin position="55"/>
        <end position="243"/>
    </location>
</feature>
<dbReference type="GeneID" id="17356694"/>
<dbReference type="OMA" id="NHERDAY"/>
<sequence length="374" mass="39911">SFTTPPPPGSNATFTWLMAADVGQAQVDGSSVTMGIKPGAMGNFRGMARAAAAARPGLVSYSGDISYSDGAIGDWELFLENAAPVLGVAPVLVQQGNHERDAYINSTLNSGDWIRGANYGFECGVPVEELFLMPTATHTKPWYSLDYGPVHILALSSELDMAPGSAQWDFAAADLAGVDRARTPFVVMQWHRLMYSAGPAGSSDYQWGDQVRGRGPYMYQNGWDDLIYNASVDLTITGHFHVYSRTCPVHQRTCIPGTRPDGRLGGPIHVTTGWGGPQSFGNLAAPPWPYIAATNNASSPNGFLRVAVSRTQLAVEALAVGCSRRRRCMCEACQPGCGVGLVPVPKASCQHATTVAPLCLIRKCPSSTADQLCR</sequence>
<dbReference type="SUPFAM" id="SSF56300">
    <property type="entry name" value="Metallo-dependent phosphatases"/>
    <property type="match status" value="1"/>
</dbReference>
<dbReference type="OrthoDB" id="45007at2759"/>
<proteinExistence type="predicted"/>
<feature type="non-terminal residue" evidence="2">
    <location>
        <position position="1"/>
    </location>
</feature>
<keyword evidence="3" id="KW-1185">Reference proteome</keyword>
<dbReference type="InParanoid" id="E1ZA45"/>
<protein>
    <recommendedName>
        <fullName evidence="1">Calcineurin-like phosphoesterase domain-containing protein</fullName>
    </recommendedName>
</protein>
<accession>E1ZA45</accession>
<evidence type="ECO:0000313" key="2">
    <source>
        <dbReference type="EMBL" id="EFN57201.1"/>
    </source>
</evidence>
<name>E1ZA45_CHLVA</name>
<dbReference type="eggNOG" id="KOG1378">
    <property type="taxonomic scope" value="Eukaryota"/>
</dbReference>
<dbReference type="Gene3D" id="3.60.21.10">
    <property type="match status" value="1"/>
</dbReference>
<dbReference type="Pfam" id="PF00149">
    <property type="entry name" value="Metallophos"/>
    <property type="match status" value="1"/>
</dbReference>
<evidence type="ECO:0000313" key="3">
    <source>
        <dbReference type="Proteomes" id="UP000008141"/>
    </source>
</evidence>
<organism evidence="3">
    <name type="scientific">Chlorella variabilis</name>
    <name type="common">Green alga</name>
    <dbReference type="NCBI Taxonomy" id="554065"/>
    <lineage>
        <taxon>Eukaryota</taxon>
        <taxon>Viridiplantae</taxon>
        <taxon>Chlorophyta</taxon>
        <taxon>core chlorophytes</taxon>
        <taxon>Trebouxiophyceae</taxon>
        <taxon>Chlorellales</taxon>
        <taxon>Chlorellaceae</taxon>
        <taxon>Chlorella clade</taxon>
        <taxon>Chlorella</taxon>
    </lineage>
</organism>